<accession>A0ABR8SPH0</accession>
<dbReference type="RefSeq" id="WP_191754633.1">
    <property type="nucleotide sequence ID" value="NZ_JACSQM010000007.1"/>
</dbReference>
<proteinExistence type="predicted"/>
<organism evidence="5 6">
    <name type="scientific">Fictibacillus norfolkensis</name>
    <dbReference type="NCBI Taxonomy" id="2762233"/>
    <lineage>
        <taxon>Bacteria</taxon>
        <taxon>Bacillati</taxon>
        <taxon>Bacillota</taxon>
        <taxon>Bacilli</taxon>
        <taxon>Bacillales</taxon>
        <taxon>Fictibacillaceae</taxon>
        <taxon>Fictibacillus</taxon>
    </lineage>
</organism>
<keyword evidence="3" id="KW-0472">Membrane</keyword>
<evidence type="ECO:0000313" key="6">
    <source>
        <dbReference type="Proteomes" id="UP000603641"/>
    </source>
</evidence>
<keyword evidence="6" id="KW-1185">Reference proteome</keyword>
<evidence type="ECO:0000256" key="1">
    <source>
        <dbReference type="ARBA" id="ARBA00022612"/>
    </source>
</evidence>
<comment type="caution">
    <text evidence="5">The sequence shown here is derived from an EMBL/GenBank/DDBJ whole genome shotgun (WGS) entry which is preliminary data.</text>
</comment>
<name>A0ABR8SPH0_9BACL</name>
<keyword evidence="3" id="KW-1133">Transmembrane helix</keyword>
<keyword evidence="1" id="KW-1188">Viral release from host cell</keyword>
<dbReference type="Pfam" id="PF10145">
    <property type="entry name" value="PhageMin_Tail"/>
    <property type="match status" value="1"/>
</dbReference>
<sequence>MSIDTREWSIKQAQIKRDMAGMSRAAVDTKKSMTGIQIGALAMGSAVVAGLGASVAVAANFEQSIAKVKAVTNASEEEFQSLTKTAEELGRTTQFSASEASDAMYNLATAGFDTNQIIDSMPGVLNLAAAAQVNMATAAEITGSVLSGFGLEAAEAARVVDVLAQTANQSNSSIPDLGEAMKYVAPVAKTLGISLEEKASSIGLLSNAGIKGSEAGTALRAAMLALANPVGAGAKAIERLGIEVTTADGKMKPLPELIGHIASKMDGMTDAQKTSTAAQLVGTEAASGLLVLLENGQSTIQDFTKELENSGGVAERVAKVQMDTLMGSFKEFQSAAEGLGIAVGNEMLPTFRQLTEFGTDVLGVLNEMDPALLSSGLRATGAAAGVALLATTAVKLGMSLRALSLALGPAGYIILGLSALAGIAVAASDAHERHTEVSLENYNAMKQNNDALNESITAFETLSAKNRLSSDEMQRFLDITTELNQTADPAAITRLKDEQAKLSEKSGLSAQEMQNLVKANDDIIKKVPDSNKVLTDQGNILLKNADAAKKLSDEQLNGMRTELNEQKIKAEAKLNDLMSDRESALNRMNRAIERQKELVETRKTQEVFLAEQETILADMKANKNLYAQKEIDLQQTIVLNAKDDLQLSKERIAKEQGKIEKQRESLAESDKEIKKLDTINQKLVNIELQQVGINNKKGNGIRLVDNEIAKLMEQKRKLDESTSAKDKNNSEYREAIATIDREIGKLNAAKDAVNRITGAQSGVNSRVADGIALAQRLNDVLSKSINKTVNITEIKRLITQSERAARSIGVDTSRHQGGPLPKFHSGGSPALSLPPSHHEIDVRLLRNEMVLTEAQQSSLFRMLDVPNVRSENNGLSAEDITRIINAASNAKQPVEIPLFIDSYEVARATWPAVDQFQATQASNDYRNKGNKF</sequence>
<reference evidence="5 6" key="1">
    <citation type="submission" date="2020-08" db="EMBL/GenBank/DDBJ databases">
        <title>A Genomic Blueprint of the Chicken Gut Microbiome.</title>
        <authorList>
            <person name="Gilroy R."/>
            <person name="Ravi A."/>
            <person name="Getino M."/>
            <person name="Pursley I."/>
            <person name="Horton D.L."/>
            <person name="Alikhan N.-F."/>
            <person name="Baker D."/>
            <person name="Gharbi K."/>
            <person name="Hall N."/>
            <person name="Watson M."/>
            <person name="Adriaenssens E.M."/>
            <person name="Foster-Nyarko E."/>
            <person name="Jarju S."/>
            <person name="Secka A."/>
            <person name="Antonio M."/>
            <person name="Oren A."/>
            <person name="Chaudhuri R."/>
            <person name="La Ragione R.M."/>
            <person name="Hildebrand F."/>
            <person name="Pallen M.J."/>
        </authorList>
    </citation>
    <scope>NUCLEOTIDE SEQUENCE [LARGE SCALE GENOMIC DNA]</scope>
    <source>
        <strain evidence="5 6">Sa2CUA10</strain>
    </source>
</reference>
<evidence type="ECO:0000259" key="4">
    <source>
        <dbReference type="Pfam" id="PF10145"/>
    </source>
</evidence>
<dbReference type="InterPro" id="IPR010090">
    <property type="entry name" value="Phage_tape_meas"/>
</dbReference>
<evidence type="ECO:0000313" key="5">
    <source>
        <dbReference type="EMBL" id="MBD7965393.1"/>
    </source>
</evidence>
<gene>
    <name evidence="5" type="ORF">H9648_15135</name>
</gene>
<dbReference type="EMBL" id="JACSQM010000007">
    <property type="protein sequence ID" value="MBD7965393.1"/>
    <property type="molecule type" value="Genomic_DNA"/>
</dbReference>
<keyword evidence="2" id="KW-0175">Coiled coil</keyword>
<feature type="domain" description="Phage tail tape measure protein" evidence="4">
    <location>
        <begin position="84"/>
        <end position="282"/>
    </location>
</feature>
<feature type="coiled-coil region" evidence="2">
    <location>
        <begin position="645"/>
        <end position="721"/>
    </location>
</feature>
<evidence type="ECO:0000256" key="2">
    <source>
        <dbReference type="SAM" id="Coils"/>
    </source>
</evidence>
<evidence type="ECO:0000256" key="3">
    <source>
        <dbReference type="SAM" id="Phobius"/>
    </source>
</evidence>
<dbReference type="PANTHER" id="PTHR37813:SF1">
    <property type="entry name" value="FELS-2 PROPHAGE PROTEIN"/>
    <property type="match status" value="1"/>
</dbReference>
<protein>
    <submittedName>
        <fullName evidence="5">Phage tail tape measure protein</fullName>
    </submittedName>
</protein>
<keyword evidence="3" id="KW-0812">Transmembrane</keyword>
<dbReference type="PANTHER" id="PTHR37813">
    <property type="entry name" value="FELS-2 PROPHAGE PROTEIN"/>
    <property type="match status" value="1"/>
</dbReference>
<dbReference type="Proteomes" id="UP000603641">
    <property type="component" value="Unassembled WGS sequence"/>
</dbReference>
<feature type="transmembrane region" description="Helical" evidence="3">
    <location>
        <begin position="38"/>
        <end position="59"/>
    </location>
</feature>
<dbReference type="NCBIfam" id="TIGR01760">
    <property type="entry name" value="tape_meas_TP901"/>
    <property type="match status" value="1"/>
</dbReference>
<feature type="coiled-coil region" evidence="2">
    <location>
        <begin position="560"/>
        <end position="594"/>
    </location>
</feature>